<keyword evidence="10 18" id="KW-0460">Magnesium</keyword>
<feature type="binding site" evidence="16">
    <location>
        <position position="154"/>
    </location>
    <ligand>
        <name>D-threo-isocitrate</name>
        <dbReference type="ChEBI" id="CHEBI:15562"/>
    </ligand>
</feature>
<comment type="cofactor">
    <cofactor evidence="1">
        <name>Mn(2+)</name>
        <dbReference type="ChEBI" id="CHEBI:29035"/>
    </cofactor>
</comment>
<keyword evidence="7 21" id="KW-0816">Tricarboxylic acid cycle</keyword>
<dbReference type="NCBIfam" id="TIGR00183">
    <property type="entry name" value="prok_nadp_idh"/>
    <property type="match status" value="1"/>
</dbReference>
<dbReference type="EMBL" id="CP114976">
    <property type="protein sequence ID" value="WBE24401.1"/>
    <property type="molecule type" value="Genomic_DNA"/>
</dbReference>
<evidence type="ECO:0000256" key="10">
    <source>
        <dbReference type="ARBA" id="ARBA00022842"/>
    </source>
</evidence>
<gene>
    <name evidence="23" type="primary">icd</name>
    <name evidence="23" type="ORF">O6P33_08425</name>
</gene>
<protein>
    <recommendedName>
        <fullName evidence="5 21">Isocitrate dehydrogenase [NADP]</fullName>
        <ecNumber evidence="4 21">1.1.1.42</ecNumber>
    </recommendedName>
</protein>
<evidence type="ECO:0000256" key="11">
    <source>
        <dbReference type="ARBA" id="ARBA00022857"/>
    </source>
</evidence>
<dbReference type="Pfam" id="PF00180">
    <property type="entry name" value="Iso_dh"/>
    <property type="match status" value="1"/>
</dbReference>
<dbReference type="InterPro" id="IPR004439">
    <property type="entry name" value="Isocitrate_DH_NADP_dimer_prok"/>
</dbReference>
<dbReference type="GO" id="GO:0051287">
    <property type="term" value="F:NAD binding"/>
    <property type="evidence" value="ECO:0007669"/>
    <property type="project" value="InterPro"/>
</dbReference>
<evidence type="ECO:0000256" key="2">
    <source>
        <dbReference type="ARBA" id="ARBA00007769"/>
    </source>
</evidence>
<evidence type="ECO:0000256" key="5">
    <source>
        <dbReference type="ARBA" id="ARBA00019562"/>
    </source>
</evidence>
<feature type="binding site" evidence="17">
    <location>
        <position position="392"/>
    </location>
    <ligand>
        <name>NADP(+)</name>
        <dbReference type="ChEBI" id="CHEBI:58349"/>
    </ligand>
</feature>
<evidence type="ECO:0000256" key="15">
    <source>
        <dbReference type="ARBA" id="ARBA00046127"/>
    </source>
</evidence>
<evidence type="ECO:0000256" key="20">
    <source>
        <dbReference type="PIRSR" id="PIRSR604439-5"/>
    </source>
</evidence>
<evidence type="ECO:0000256" key="1">
    <source>
        <dbReference type="ARBA" id="ARBA00001936"/>
    </source>
</evidence>
<comment type="catalytic activity">
    <reaction evidence="14">
        <text>D-threo-isocitrate + NADP(+) = 2-oxoglutarate + CO2 + NADPH</text>
        <dbReference type="Rhea" id="RHEA:19629"/>
        <dbReference type="ChEBI" id="CHEBI:15562"/>
        <dbReference type="ChEBI" id="CHEBI:16526"/>
        <dbReference type="ChEBI" id="CHEBI:16810"/>
        <dbReference type="ChEBI" id="CHEBI:57783"/>
        <dbReference type="ChEBI" id="CHEBI:58349"/>
        <dbReference type="EC" id="1.1.1.42"/>
    </reaction>
</comment>
<keyword evidence="8" id="KW-0597">Phosphoprotein</keyword>
<feature type="binding site" evidence="17">
    <location>
        <position position="105"/>
    </location>
    <ligand>
        <name>NADP(+)</name>
        <dbReference type="ChEBI" id="CHEBI:58349"/>
    </ligand>
</feature>
<sequence length="417" mass="45613">MGYQKIQVPAGDKITVNADMTLTVPNNPIIPYIEGDGIGTDISPVMIKVVDAAVEKAYGGERKISWMEVYAGEKATQVYDSETWLPEETLEAVRDYVVSIKGPLTTPVGGGIRSLNVALRQQLDLYVCLRPVRWFEGVPSPVKRPQDTDMVIFRENSEDIYAGVEWQAGTPEADKVIKFLTEEMGATKIRFTENCGIGIKPVSEQGTKRLVRKALQYAVDNNRESVTIVHKGNIMKFTEGAFKDWGYEVARDEFGAELLDGGPWMQFKNPNTGKNIVVKDAIADAMLQQIVLRPAEYDVIATLNLNGDYISDALAAQVGGIGIAPGANLSDSVAMFEATHGTAPKYAGQDKVNPGSLILSAEMMLRHMGWTEAADLVINGINGAISEKTVTYDFERLMDDAKLLSCSEFGDAMIAKM</sequence>
<feature type="binding site" evidence="17">
    <location>
        <begin position="340"/>
        <end position="346"/>
    </location>
    <ligand>
        <name>NADP(+)</name>
        <dbReference type="ChEBI" id="CHEBI:58349"/>
    </ligand>
</feature>
<reference evidence="23 24" key="1">
    <citation type="submission" date="2022-12" db="EMBL/GenBank/DDBJ databases">
        <title>Coexistence and Characterization of a Novel Tigecycline Resistance gene tet(X) variant and blaNDM-1 in a Pseudomonas caeni Isolate of Chicken Origin.</title>
        <authorList>
            <person name="Lu X."/>
            <person name="Zhang L."/>
            <person name="Li R."/>
            <person name="Wang Z."/>
        </authorList>
    </citation>
    <scope>NUCLEOTIDE SEQUENCE [LARGE SCALE GENOMIC DNA]</scope>
    <source>
        <strain evidence="23 24">CE14</strain>
    </source>
</reference>
<dbReference type="SUPFAM" id="SSF53659">
    <property type="entry name" value="Isocitrate/Isopropylmalate dehydrogenase-like"/>
    <property type="match status" value="1"/>
</dbReference>
<keyword evidence="13 18" id="KW-0464">Manganese</keyword>
<keyword evidence="24" id="KW-1185">Reference proteome</keyword>
<feature type="site" description="Critical for catalysis" evidence="19">
    <location>
        <position position="231"/>
    </location>
</feature>
<evidence type="ECO:0000256" key="16">
    <source>
        <dbReference type="PIRSR" id="PIRSR604439-1"/>
    </source>
</evidence>
<feature type="modified residue" description="Phosphoserine" evidence="20">
    <location>
        <position position="114"/>
    </location>
</feature>
<evidence type="ECO:0000256" key="9">
    <source>
        <dbReference type="ARBA" id="ARBA00022723"/>
    </source>
</evidence>
<feature type="domain" description="Isopropylmalate dehydrogenase-like" evidence="22">
    <location>
        <begin position="29"/>
        <end position="413"/>
    </location>
</feature>
<keyword evidence="6 21" id="KW-0329">Glyoxylate bypass</keyword>
<evidence type="ECO:0000256" key="7">
    <source>
        <dbReference type="ARBA" id="ARBA00022532"/>
    </source>
</evidence>
<dbReference type="SMART" id="SM01329">
    <property type="entry name" value="Iso_dh"/>
    <property type="match status" value="1"/>
</dbReference>
<dbReference type="FunFam" id="3.40.718.10:FF:000005">
    <property type="entry name" value="Isocitrate dehydrogenase [NADP]"/>
    <property type="match status" value="1"/>
</dbReference>
<dbReference type="Proteomes" id="UP001212189">
    <property type="component" value="Chromosome"/>
</dbReference>
<dbReference type="Gene3D" id="3.40.718.10">
    <property type="entry name" value="Isopropylmalate Dehydrogenase"/>
    <property type="match status" value="1"/>
</dbReference>
<evidence type="ECO:0000256" key="4">
    <source>
        <dbReference type="ARBA" id="ARBA00013013"/>
    </source>
</evidence>
<evidence type="ECO:0000256" key="17">
    <source>
        <dbReference type="PIRSR" id="PIRSR604439-2"/>
    </source>
</evidence>
<dbReference type="KEGG" id="dce:O6P33_08425"/>
<feature type="binding site" evidence="17">
    <location>
        <position position="396"/>
    </location>
    <ligand>
        <name>NADP(+)</name>
        <dbReference type="ChEBI" id="CHEBI:58349"/>
    </ligand>
</feature>
<dbReference type="InterPro" id="IPR024084">
    <property type="entry name" value="IsoPropMal-DH-like_dom"/>
</dbReference>
<evidence type="ECO:0000256" key="13">
    <source>
        <dbReference type="ARBA" id="ARBA00023211"/>
    </source>
</evidence>
<dbReference type="GO" id="GO:0006099">
    <property type="term" value="P:tricarboxylic acid cycle"/>
    <property type="evidence" value="ECO:0007669"/>
    <property type="project" value="UniProtKB-UniRule"/>
</dbReference>
<feature type="modified residue" description="N6-succinyllysine" evidence="20">
    <location>
        <position position="243"/>
    </location>
</feature>
<accession>A0AAF0AJI7</accession>
<comment type="similarity">
    <text evidence="2">Belongs to the isocitrate and isopropylmalate dehydrogenases family.</text>
</comment>
<dbReference type="NCBIfam" id="NF005425">
    <property type="entry name" value="PRK07006.1"/>
    <property type="match status" value="1"/>
</dbReference>
<proteinExistence type="inferred from homology"/>
<evidence type="ECO:0000313" key="24">
    <source>
        <dbReference type="Proteomes" id="UP001212189"/>
    </source>
</evidence>
<feature type="binding site" evidence="16">
    <location>
        <position position="114"/>
    </location>
    <ligand>
        <name>D-threo-isocitrate</name>
        <dbReference type="ChEBI" id="CHEBI:15562"/>
    </ligand>
</feature>
<evidence type="ECO:0000256" key="8">
    <source>
        <dbReference type="ARBA" id="ARBA00022553"/>
    </source>
</evidence>
<evidence type="ECO:0000256" key="18">
    <source>
        <dbReference type="PIRSR" id="PIRSR604439-3"/>
    </source>
</evidence>
<evidence type="ECO:0000256" key="12">
    <source>
        <dbReference type="ARBA" id="ARBA00023002"/>
    </source>
</evidence>
<dbReference type="GO" id="GO:0006097">
    <property type="term" value="P:glyoxylate cycle"/>
    <property type="evidence" value="ECO:0007669"/>
    <property type="project" value="UniProtKB-KW"/>
</dbReference>
<evidence type="ECO:0000256" key="21">
    <source>
        <dbReference type="RuleBase" id="RU004446"/>
    </source>
</evidence>
<organism evidence="23 24">
    <name type="scientific">Denitrificimonas caeni</name>
    <dbReference type="NCBI Taxonomy" id="521720"/>
    <lineage>
        <taxon>Bacteria</taxon>
        <taxon>Pseudomonadati</taxon>
        <taxon>Pseudomonadota</taxon>
        <taxon>Gammaproteobacteria</taxon>
        <taxon>Pseudomonadales</taxon>
        <taxon>Pseudomonadaceae</taxon>
        <taxon>Denitrificimonas</taxon>
    </lineage>
</organism>
<dbReference type="InterPro" id="IPR019818">
    <property type="entry name" value="IsoCit/isopropylmalate_DH_CS"/>
</dbReference>
<comment type="subunit">
    <text evidence="3">Homodimer.</text>
</comment>
<feature type="binding site" evidence="16">
    <location>
        <position position="120"/>
    </location>
    <ligand>
        <name>D-threo-isocitrate</name>
        <dbReference type="ChEBI" id="CHEBI:15562"/>
    </ligand>
</feature>
<dbReference type="GO" id="GO:0000287">
    <property type="term" value="F:magnesium ion binding"/>
    <property type="evidence" value="ECO:0007669"/>
    <property type="project" value="InterPro"/>
</dbReference>
<keyword evidence="11 17" id="KW-0521">NADP</keyword>
<keyword evidence="12" id="KW-0560">Oxidoreductase</keyword>
<evidence type="ECO:0000256" key="3">
    <source>
        <dbReference type="ARBA" id="ARBA00011738"/>
    </source>
</evidence>
<dbReference type="AlphaFoldDB" id="A0AAF0AJI7"/>
<feature type="binding site" evidence="17">
    <location>
        <position position="353"/>
    </location>
    <ligand>
        <name>NADP(+)</name>
        <dbReference type="ChEBI" id="CHEBI:58349"/>
    </ligand>
</feature>
<evidence type="ECO:0000256" key="6">
    <source>
        <dbReference type="ARBA" id="ARBA00022435"/>
    </source>
</evidence>
<keyword evidence="9 21" id="KW-0479">Metal-binding</keyword>
<dbReference type="PANTHER" id="PTHR43504:SF1">
    <property type="entry name" value="ISOCITRATE DEHYDROGENASE [NADP]"/>
    <property type="match status" value="1"/>
</dbReference>
<dbReference type="RefSeq" id="WP_269817344.1">
    <property type="nucleotide sequence ID" value="NZ_CP114976.1"/>
</dbReference>
<evidence type="ECO:0000313" key="23">
    <source>
        <dbReference type="EMBL" id="WBE24401.1"/>
    </source>
</evidence>
<feature type="binding site" evidence="16">
    <location>
        <position position="130"/>
    </location>
    <ligand>
        <name>D-threo-isocitrate</name>
        <dbReference type="ChEBI" id="CHEBI:15562"/>
    </ligand>
</feature>
<dbReference type="PROSITE" id="PS00470">
    <property type="entry name" value="IDH_IMDH"/>
    <property type="match status" value="1"/>
</dbReference>
<feature type="modified residue" description="N6-acetyllysine" evidence="20">
    <location>
        <position position="143"/>
    </location>
</feature>
<evidence type="ECO:0000256" key="19">
    <source>
        <dbReference type="PIRSR" id="PIRSR604439-4"/>
    </source>
</evidence>
<comment type="cofactor">
    <cofactor evidence="18">
        <name>Mg(2+)</name>
        <dbReference type="ChEBI" id="CHEBI:18420"/>
    </cofactor>
    <cofactor evidence="18">
        <name>Mn(2+)</name>
        <dbReference type="ChEBI" id="CHEBI:29035"/>
    </cofactor>
    <text evidence="18">Binds 1 Mg(2+) or Mn(2+) ion per subunit.</text>
</comment>
<feature type="site" description="Critical for catalysis" evidence="19">
    <location>
        <position position="161"/>
    </location>
</feature>
<comment type="function">
    <text evidence="15">Catalyzes the oxidative decarboxylation of isocitrate to 2-oxoglutarate and carbon dioxide with the concomitant reduction of NADP(+).</text>
</comment>
<evidence type="ECO:0000256" key="14">
    <source>
        <dbReference type="ARBA" id="ARBA00023554"/>
    </source>
</evidence>
<name>A0AAF0AJI7_9GAMM</name>
<feature type="binding site" evidence="18">
    <location>
        <position position="308"/>
    </location>
    <ligand>
        <name>Mg(2+)</name>
        <dbReference type="ChEBI" id="CHEBI:18420"/>
    </ligand>
</feature>
<feature type="binding site" evidence="16">
    <location>
        <position position="116"/>
    </location>
    <ligand>
        <name>D-threo-isocitrate</name>
        <dbReference type="ChEBI" id="CHEBI:15562"/>
    </ligand>
</feature>
<evidence type="ECO:0000259" key="22">
    <source>
        <dbReference type="SMART" id="SM01329"/>
    </source>
</evidence>
<feature type="modified residue" description="N6-succinyllysine" evidence="20">
    <location>
        <position position="101"/>
    </location>
</feature>
<dbReference type="GO" id="GO:0004450">
    <property type="term" value="F:isocitrate dehydrogenase (NADP+) activity"/>
    <property type="evidence" value="ECO:0007669"/>
    <property type="project" value="UniProtKB-UniRule"/>
</dbReference>
<dbReference type="PANTHER" id="PTHR43504">
    <property type="entry name" value="ISOCITRATE DEHYDROGENASE [NADP]"/>
    <property type="match status" value="1"/>
</dbReference>
<dbReference type="EC" id="1.1.1.42" evidence="4 21"/>